<evidence type="ECO:0000313" key="3">
    <source>
        <dbReference type="Proteomes" id="UP000324800"/>
    </source>
</evidence>
<dbReference type="AlphaFoldDB" id="A0A5J4VQ14"/>
<dbReference type="EMBL" id="SNRW01005681">
    <property type="protein sequence ID" value="KAA6384601.1"/>
    <property type="molecule type" value="Genomic_DNA"/>
</dbReference>
<accession>A0A5J4VQ14</accession>
<feature type="compositionally biased region" description="Low complexity" evidence="1">
    <location>
        <begin position="427"/>
        <end position="454"/>
    </location>
</feature>
<evidence type="ECO:0000256" key="1">
    <source>
        <dbReference type="SAM" id="MobiDB-lite"/>
    </source>
</evidence>
<gene>
    <name evidence="2" type="ORF">EZS28_019871</name>
</gene>
<evidence type="ECO:0000313" key="2">
    <source>
        <dbReference type="EMBL" id="KAA6384601.1"/>
    </source>
</evidence>
<dbReference type="Proteomes" id="UP000324800">
    <property type="component" value="Unassembled WGS sequence"/>
</dbReference>
<reference evidence="2 3" key="1">
    <citation type="submission" date="2019-03" db="EMBL/GenBank/DDBJ databases">
        <title>Single cell metagenomics reveals metabolic interactions within the superorganism composed of flagellate Streblomastix strix and complex community of Bacteroidetes bacteria on its surface.</title>
        <authorList>
            <person name="Treitli S.C."/>
            <person name="Kolisko M."/>
            <person name="Husnik F."/>
            <person name="Keeling P."/>
            <person name="Hampl V."/>
        </authorList>
    </citation>
    <scope>NUCLEOTIDE SEQUENCE [LARGE SCALE GENOMIC DNA]</scope>
    <source>
        <strain evidence="2">ST1C</strain>
    </source>
</reference>
<organism evidence="2 3">
    <name type="scientific">Streblomastix strix</name>
    <dbReference type="NCBI Taxonomy" id="222440"/>
    <lineage>
        <taxon>Eukaryota</taxon>
        <taxon>Metamonada</taxon>
        <taxon>Preaxostyla</taxon>
        <taxon>Oxymonadida</taxon>
        <taxon>Streblomastigidae</taxon>
        <taxon>Streblomastix</taxon>
    </lineage>
</organism>
<proteinExistence type="predicted"/>
<comment type="caution">
    <text evidence="2">The sequence shown here is derived from an EMBL/GenBank/DDBJ whole genome shotgun (WGS) entry which is preliminary data.</text>
</comment>
<sequence>MAKVQTIPVHRPIGPFQTNWESYIALCSPTHKGVHRWERFRKFNLKRVEWAGKVICVRDRSAIIEMDFLKDEQPIEITLNFTQPQIFQEYSEELEIHDPLQYRPFSFRAIIILQDYTKPPKFNLAPRNKSTEPDYTLTFSTFASEVYGDSKTSESVYFETIFKNRFVTLVGGLQGYAEQRIDGKILKTVNFAHYPTEQEYRLPSYGAEEAVEFFTDNADLAKKCSDAALNHTVHEIRAKFVELGQGLSAHKLEMVYISDPLPGLSAIGSVTNNKYLERLQKRLSGMSQSTTQMGQSLNPNIPVDQSVSKSMTASGTPKKIIKQNELQSQYIPVNASQALQMQMSNNPALIQSNINPMQPTYTHPQPQAPLGAFGPSHSTFNQSMMLNQPTQTSTYPQYPQVMAASAPVFPQQQQVQQQPFGPGNAIMQQQQQLQGQQQAGIQTQPGQGAQPAGGNVPTPASSWVGPGQKVYGNKK</sequence>
<feature type="region of interest" description="Disordered" evidence="1">
    <location>
        <begin position="427"/>
        <end position="475"/>
    </location>
</feature>
<protein>
    <submittedName>
        <fullName evidence="2">Uncharacterized protein</fullName>
    </submittedName>
</protein>
<name>A0A5J4VQ14_9EUKA</name>